<feature type="transmembrane region" description="Helical" evidence="5">
    <location>
        <begin position="64"/>
        <end position="86"/>
    </location>
</feature>
<keyword evidence="3 5" id="KW-1133">Transmembrane helix</keyword>
<evidence type="ECO:0000256" key="3">
    <source>
        <dbReference type="ARBA" id="ARBA00022989"/>
    </source>
</evidence>
<evidence type="ECO:0000259" key="6">
    <source>
        <dbReference type="Pfam" id="PF02656"/>
    </source>
</evidence>
<evidence type="ECO:0000256" key="2">
    <source>
        <dbReference type="ARBA" id="ARBA00022692"/>
    </source>
</evidence>
<evidence type="ECO:0000313" key="8">
    <source>
        <dbReference type="Proteomes" id="UP000238956"/>
    </source>
</evidence>
<dbReference type="InterPro" id="IPR003807">
    <property type="entry name" value="DUF202"/>
</dbReference>
<keyword evidence="4 5" id="KW-0472">Membrane</keyword>
<feature type="transmembrane region" description="Helical" evidence="5">
    <location>
        <begin position="113"/>
        <end position="135"/>
    </location>
</feature>
<dbReference type="GO" id="GO:0012505">
    <property type="term" value="C:endomembrane system"/>
    <property type="evidence" value="ECO:0007669"/>
    <property type="project" value="UniProtKB-SubCell"/>
</dbReference>
<sequence length="136" mass="15415">MNKSNQTIKQSYSDELAERRTALAQNRSFLATERTFAAWIRTGFSLAGVGISFASFLQGVTSELVANSIGIMLDLLGMLTFVYAWIEYKMSYHFIKNIYDEATIPRQQFRLNFIYGTVLITVLLLISILGLIIIVF</sequence>
<keyword evidence="8" id="KW-1185">Reference proteome</keyword>
<keyword evidence="2 5" id="KW-0812">Transmembrane</keyword>
<dbReference type="KEGG" id="splr:C0J00_02620"/>
<comment type="subcellular location">
    <subcellularLocation>
        <location evidence="1">Endomembrane system</location>
        <topology evidence="1">Multi-pass membrane protein</topology>
    </subcellularLocation>
</comment>
<protein>
    <recommendedName>
        <fullName evidence="6">DUF202 domain-containing protein</fullName>
    </recommendedName>
</protein>
<reference evidence="7 8" key="2">
    <citation type="submission" date="2018-02" db="EMBL/GenBank/DDBJ databases">
        <title>Whole genome sequencing analysis of Streptococcus pluranimalium isolated from cattle infected mastitis in China.</title>
        <authorList>
            <person name="Zhang J.-R."/>
            <person name="Hu G.-Z."/>
        </authorList>
    </citation>
    <scope>NUCLEOTIDE SEQUENCE [LARGE SCALE GENOMIC DNA]</scope>
    <source>
        <strain evidence="7 8">TH11417</strain>
    </source>
</reference>
<organism evidence="7 8">
    <name type="scientific">Streptococcus pluranimalium</name>
    <dbReference type="NCBI Taxonomy" id="82348"/>
    <lineage>
        <taxon>Bacteria</taxon>
        <taxon>Bacillati</taxon>
        <taxon>Bacillota</taxon>
        <taxon>Bacilli</taxon>
        <taxon>Lactobacillales</taxon>
        <taxon>Streptococcaceae</taxon>
        <taxon>Streptococcus</taxon>
    </lineage>
</organism>
<evidence type="ECO:0000256" key="5">
    <source>
        <dbReference type="SAM" id="Phobius"/>
    </source>
</evidence>
<evidence type="ECO:0000256" key="4">
    <source>
        <dbReference type="ARBA" id="ARBA00023136"/>
    </source>
</evidence>
<dbReference type="AlphaFoldDB" id="A0A2L0D2R4"/>
<proteinExistence type="predicted"/>
<feature type="transmembrane region" description="Helical" evidence="5">
    <location>
        <begin position="36"/>
        <end position="58"/>
    </location>
</feature>
<dbReference type="EMBL" id="CP025536">
    <property type="protein sequence ID" value="AUW96095.1"/>
    <property type="molecule type" value="Genomic_DNA"/>
</dbReference>
<dbReference type="OrthoDB" id="2166943at2"/>
<evidence type="ECO:0000256" key="1">
    <source>
        <dbReference type="ARBA" id="ARBA00004127"/>
    </source>
</evidence>
<dbReference type="RefSeq" id="WP_104967433.1">
    <property type="nucleotide sequence ID" value="NZ_CP025536.1"/>
</dbReference>
<evidence type="ECO:0000313" key="7">
    <source>
        <dbReference type="EMBL" id="AUW96095.1"/>
    </source>
</evidence>
<dbReference type="Proteomes" id="UP000238956">
    <property type="component" value="Chromosome"/>
</dbReference>
<feature type="domain" description="DUF202" evidence="6">
    <location>
        <begin position="27"/>
        <end position="89"/>
    </location>
</feature>
<dbReference type="GeneID" id="98392804"/>
<name>A0A2L0D2R4_9STRE</name>
<reference evidence="7 8" key="1">
    <citation type="submission" date="2017-12" db="EMBL/GenBank/DDBJ databases">
        <authorList>
            <person name="Hurst M.R.H."/>
        </authorList>
    </citation>
    <scope>NUCLEOTIDE SEQUENCE [LARGE SCALE GENOMIC DNA]</scope>
    <source>
        <strain evidence="7 8">TH11417</strain>
    </source>
</reference>
<accession>A0A2L0D2R4</accession>
<gene>
    <name evidence="7" type="ORF">C0J00_02620</name>
</gene>
<dbReference type="Pfam" id="PF02656">
    <property type="entry name" value="DUF202"/>
    <property type="match status" value="1"/>
</dbReference>